<dbReference type="EMBL" id="WNBM01000008">
    <property type="protein sequence ID" value="MTT76484.1"/>
    <property type="molecule type" value="Genomic_DNA"/>
</dbReference>
<protein>
    <recommendedName>
        <fullName evidence="6">PAS domain-containing protein</fullName>
    </recommendedName>
</protein>
<proteinExistence type="predicted"/>
<reference evidence="4 5" key="2">
    <citation type="journal article" date="2019" name="Nat. Med.">
        <title>A library of human gut bacterial isolates paired with longitudinal multiomics data enables mechanistic microbiome research.</title>
        <authorList>
            <person name="Poyet M."/>
            <person name="Groussin M."/>
            <person name="Gibbons S.M."/>
            <person name="Avila-Pacheco J."/>
            <person name="Jiang X."/>
            <person name="Kearney S.M."/>
            <person name="Perrotta A.R."/>
            <person name="Berdy B."/>
            <person name="Zhao S."/>
            <person name="Lieberman T.D."/>
            <person name="Swanson P.K."/>
            <person name="Smith M."/>
            <person name="Roesemann S."/>
            <person name="Alexander J.E."/>
            <person name="Rich S.A."/>
            <person name="Livny J."/>
            <person name="Vlamakis H."/>
            <person name="Clish C."/>
            <person name="Bullock K."/>
            <person name="Deik A."/>
            <person name="Scott J."/>
            <person name="Pierce K.A."/>
            <person name="Xavier R.J."/>
            <person name="Alm E.J."/>
        </authorList>
    </citation>
    <scope>NUCLEOTIDE SEQUENCE [LARGE SCALE GENOMIC DNA]</scope>
    <source>
        <strain evidence="2 5">BIOML-A13</strain>
        <strain evidence="3 4">BIOML-A3</strain>
    </source>
</reference>
<dbReference type="OrthoDB" id="1665961at2"/>
<dbReference type="Proteomes" id="UP000484547">
    <property type="component" value="Unassembled WGS sequence"/>
</dbReference>
<dbReference type="Proteomes" id="UP000443070">
    <property type="component" value="Unassembled WGS sequence"/>
</dbReference>
<comment type="caution">
    <text evidence="1">The sequence shown here is derived from an EMBL/GenBank/DDBJ whole genome shotgun (WGS) entry which is preliminary data.</text>
</comment>
<evidence type="ECO:0000313" key="3">
    <source>
        <dbReference type="EMBL" id="MTU04683.1"/>
    </source>
</evidence>
<accession>A0A3G9H041</accession>
<evidence type="ECO:0008006" key="6">
    <source>
        <dbReference type="Google" id="ProtNLM"/>
    </source>
</evidence>
<organism evidence="1">
    <name type="scientific">Phascolarctobacterium faecium</name>
    <dbReference type="NCBI Taxonomy" id="33025"/>
    <lineage>
        <taxon>Bacteria</taxon>
        <taxon>Bacillati</taxon>
        <taxon>Bacillota</taxon>
        <taxon>Negativicutes</taxon>
        <taxon>Acidaminococcales</taxon>
        <taxon>Acidaminococcaceae</taxon>
        <taxon>Phascolarctobacterium</taxon>
    </lineage>
</organism>
<keyword evidence="4" id="KW-1185">Reference proteome</keyword>
<evidence type="ECO:0000313" key="4">
    <source>
        <dbReference type="Proteomes" id="UP000443070"/>
    </source>
</evidence>
<name>A0A3G9H041_9FIRM</name>
<dbReference type="EMBL" id="CBDS010000002">
    <property type="protein sequence ID" value="CDB44851.1"/>
    <property type="molecule type" value="Genomic_DNA"/>
</dbReference>
<reference evidence="1" key="1">
    <citation type="submission" date="2012-11" db="EMBL/GenBank/DDBJ databases">
        <title>Dependencies among metagenomic species, viruses, plasmids and units of genetic variation.</title>
        <authorList>
            <person name="Nielsen H.B."/>
            <person name="Almeida M."/>
            <person name="Juncker A.S."/>
            <person name="Rasmussen S."/>
            <person name="Li J."/>
            <person name="Sunagawa S."/>
            <person name="Plichta D."/>
            <person name="Gautier L."/>
            <person name="Le Chatelier E."/>
            <person name="Peletier E."/>
            <person name="Bonde I."/>
            <person name="Nielsen T."/>
            <person name="Manichanh C."/>
            <person name="Arumugam M."/>
            <person name="Batto J."/>
            <person name="Santos M.B.Q.D."/>
            <person name="Blom N."/>
            <person name="Borruel N."/>
            <person name="Burgdorf K.S."/>
            <person name="Boumezbeur F."/>
            <person name="Casellas F."/>
            <person name="Dore J."/>
            <person name="Guarner F."/>
            <person name="Hansen T."/>
            <person name="Hildebrand F."/>
            <person name="Kaas R.S."/>
            <person name="Kennedy S."/>
            <person name="Kristiansen K."/>
            <person name="Kultima J.R."/>
            <person name="Leonard P."/>
            <person name="Levenez F."/>
            <person name="Lund O."/>
            <person name="Moumen B."/>
            <person name="Le Paslier D."/>
            <person name="Pons N."/>
            <person name="Pedersen O."/>
            <person name="Prifti E."/>
            <person name="Qin J."/>
            <person name="Raes J."/>
            <person name="Tap J."/>
            <person name="Tims S."/>
            <person name="Ussery D.W."/>
            <person name="Yamada T."/>
            <person name="MetaHit consortium"/>
            <person name="Renault P."/>
            <person name="Sicheritz-Ponten T."/>
            <person name="Bork P."/>
            <person name="Wang J."/>
            <person name="Brunak S."/>
            <person name="Ehrlich S.D."/>
        </authorList>
    </citation>
    <scope>NUCLEOTIDE SEQUENCE [LARGE SCALE GENOMIC DNA]</scope>
</reference>
<sequence length="112" mass="12718">MEKAEVIKAFHLMWDNYPESAMLIDKKRNIIAANKVAPSTGRIEGNKCALVEPLEQHKGCRAEEAWKNGEASYRKKVGKLGDVVSFWIPVDGYPDYLVHFSVGSIQKYEYNV</sequence>
<accession>R6IHN2</accession>
<dbReference type="RefSeq" id="WP_021717038.1">
    <property type="nucleotide sequence ID" value="NZ_AP019004.1"/>
</dbReference>
<dbReference type="EMBL" id="WNBW01000010">
    <property type="protein sequence ID" value="MTU04683.1"/>
    <property type="molecule type" value="Genomic_DNA"/>
</dbReference>
<evidence type="ECO:0000313" key="1">
    <source>
        <dbReference type="EMBL" id="CDB44851.1"/>
    </source>
</evidence>
<dbReference type="AlphaFoldDB" id="A0A3G9H041"/>
<evidence type="ECO:0000313" key="2">
    <source>
        <dbReference type="EMBL" id="MTT76484.1"/>
    </source>
</evidence>
<gene>
    <name evidence="1" type="ORF">BN533_00134</name>
    <name evidence="2" type="ORF">GMD11_09425</name>
    <name evidence="3" type="ORF">GMD18_09760</name>
</gene>
<dbReference type="GeneID" id="49407900"/>
<evidence type="ECO:0000313" key="5">
    <source>
        <dbReference type="Proteomes" id="UP000484547"/>
    </source>
</evidence>